<feature type="transmembrane region" description="Helical" evidence="2">
    <location>
        <begin position="123"/>
        <end position="145"/>
    </location>
</feature>
<evidence type="ECO:0008006" key="5">
    <source>
        <dbReference type="Google" id="ProtNLM"/>
    </source>
</evidence>
<evidence type="ECO:0000256" key="2">
    <source>
        <dbReference type="SAM" id="Phobius"/>
    </source>
</evidence>
<dbReference type="PATRIC" id="fig|1544413.3.peg.485"/>
<proteinExistence type="predicted"/>
<accession>A0A0Q0YKH9</accession>
<evidence type="ECO:0000313" key="3">
    <source>
        <dbReference type="EMBL" id="KQB87422.1"/>
    </source>
</evidence>
<comment type="caution">
    <text evidence="3">The sequence shown here is derived from an EMBL/GenBank/DDBJ whole genome shotgun (WGS) entry which is preliminary data.</text>
</comment>
<dbReference type="OrthoDB" id="4428093at2"/>
<evidence type="ECO:0000256" key="1">
    <source>
        <dbReference type="SAM" id="MobiDB-lite"/>
    </source>
</evidence>
<dbReference type="AlphaFoldDB" id="A0A0Q0YKH9"/>
<dbReference type="Proteomes" id="UP000050488">
    <property type="component" value="Unassembled WGS sequence"/>
</dbReference>
<gene>
    <name evidence="3" type="ORF">Clow_00481</name>
</gene>
<keyword evidence="2" id="KW-0812">Transmembrane</keyword>
<keyword evidence="2" id="KW-0472">Membrane</keyword>
<dbReference type="EMBL" id="LKEV01000001">
    <property type="protein sequence ID" value="KQB87422.1"/>
    <property type="molecule type" value="Genomic_DNA"/>
</dbReference>
<name>A0A0Q0YKH9_9CORY</name>
<feature type="compositionally biased region" description="Basic and acidic residues" evidence="1">
    <location>
        <begin position="272"/>
        <end position="281"/>
    </location>
</feature>
<organism evidence="3 4">
    <name type="scientific">Corynebacterium lowii</name>
    <dbReference type="NCBI Taxonomy" id="1544413"/>
    <lineage>
        <taxon>Bacteria</taxon>
        <taxon>Bacillati</taxon>
        <taxon>Actinomycetota</taxon>
        <taxon>Actinomycetes</taxon>
        <taxon>Mycobacteriales</taxon>
        <taxon>Corynebacteriaceae</taxon>
        <taxon>Corynebacterium</taxon>
    </lineage>
</organism>
<reference evidence="3 4" key="1">
    <citation type="submission" date="2015-10" db="EMBL/GenBank/DDBJ databases">
        <title>Corynebacteirum lowii and Corynebacterium oculi species nova, derived from human clinical disease and and emended description of Corynebacterium mastiditis.</title>
        <authorList>
            <person name="Bernard K."/>
            <person name="Pacheco A.L."/>
            <person name="Mcdougall C."/>
            <person name="Burtx T."/>
            <person name="Weibe D."/>
            <person name="Tyler S."/>
            <person name="Olson A.B."/>
            <person name="Cnockaert M."/>
            <person name="Eguchi H."/>
            <person name="Kuwahara T."/>
            <person name="Nakayama-Imaohji H."/>
            <person name="Boudewijins M."/>
            <person name="Van Hoecke F."/>
            <person name="Bernier A.-M."/>
            <person name="Vandamme P."/>
        </authorList>
    </citation>
    <scope>NUCLEOTIDE SEQUENCE [LARGE SCALE GENOMIC DNA]</scope>
    <source>
        <strain evidence="3 4">NML 130206</strain>
    </source>
</reference>
<dbReference type="STRING" id="1544413.Clow_00481"/>
<protein>
    <recommendedName>
        <fullName evidence="5">Type VII secretion-associated protein</fullName>
    </recommendedName>
</protein>
<keyword evidence="4" id="KW-1185">Reference proteome</keyword>
<dbReference type="RefSeq" id="WP_055175658.1">
    <property type="nucleotide sequence ID" value="NZ_JAUSQY010000001.1"/>
</dbReference>
<dbReference type="InterPro" id="IPR023840">
    <property type="entry name" value="T7SS_Rv3446c"/>
</dbReference>
<evidence type="ECO:0000313" key="4">
    <source>
        <dbReference type="Proteomes" id="UP000050488"/>
    </source>
</evidence>
<dbReference type="NCBIfam" id="TIGR03931">
    <property type="entry name" value="T7SS_Rv3446c"/>
    <property type="match status" value="1"/>
</dbReference>
<sequence length="327" mass="35581">MTTLTVTILEEATVCEGPDTVYRYDLVAPVLTQPWALKAVVEQAQALLDGQWRGAEVRVESEGYEQEAAAVEEALRDAGVGQKEEISENLDTGEADDSTEILADIRSAAHRRRAPTKDLWRRFTWWHAAMAGVIVVVLALSWWAVGERYPTTQPAPVVQSGAAVRSESAAQSEVVEGSEAVENPEGQGAVEREKAPASPTVVHEIAGLRVSTAAGFRAEMQGDTVVLLGEDEDLRIRISADPLFSVPPEEVLKEVRATVERDPTLSAESDEEGKVRYREEPGDGSQVQWSAWIAAEHHMSVGCQTRTAPTLVQRAACRMAEESLGLL</sequence>
<feature type="region of interest" description="Disordered" evidence="1">
    <location>
        <begin position="168"/>
        <end position="198"/>
    </location>
</feature>
<keyword evidence="2" id="KW-1133">Transmembrane helix</keyword>
<feature type="region of interest" description="Disordered" evidence="1">
    <location>
        <begin position="263"/>
        <end position="282"/>
    </location>
</feature>